<protein>
    <submittedName>
        <fullName evidence="1">Uncharacterized protein</fullName>
    </submittedName>
</protein>
<organism evidence="1 2">
    <name type="scientific">Terrimonas ginsenosidimutans</name>
    <dbReference type="NCBI Taxonomy" id="2908004"/>
    <lineage>
        <taxon>Bacteria</taxon>
        <taxon>Pseudomonadati</taxon>
        <taxon>Bacteroidota</taxon>
        <taxon>Chitinophagia</taxon>
        <taxon>Chitinophagales</taxon>
        <taxon>Chitinophagaceae</taxon>
        <taxon>Terrimonas</taxon>
    </lineage>
</organism>
<dbReference type="Proteomes" id="UP001165367">
    <property type="component" value="Unassembled WGS sequence"/>
</dbReference>
<keyword evidence="2" id="KW-1185">Reference proteome</keyword>
<sequence length="132" mass="15330">MVFESTEFLRVDYTFFKKGDAHKWKVPQIFIESENSWESSYEEAIKLCSLNAPLKILIQYDLTPELKAEIEGHETNWDYIFEDFVKESELIGLFVLMICDRQENMSLTVSSVVYGQDGKAISKDVFKVEPSN</sequence>
<accession>A0ABS9KKG0</accession>
<dbReference type="EMBL" id="JAKLTR010000001">
    <property type="protein sequence ID" value="MCG2612802.1"/>
    <property type="molecule type" value="Genomic_DNA"/>
</dbReference>
<comment type="caution">
    <text evidence="1">The sequence shown here is derived from an EMBL/GenBank/DDBJ whole genome shotgun (WGS) entry which is preliminary data.</text>
</comment>
<dbReference type="RefSeq" id="WP_237868031.1">
    <property type="nucleotide sequence ID" value="NZ_JAKLTR010000001.1"/>
</dbReference>
<evidence type="ECO:0000313" key="2">
    <source>
        <dbReference type="Proteomes" id="UP001165367"/>
    </source>
</evidence>
<gene>
    <name evidence="1" type="ORF">LZZ85_00865</name>
</gene>
<reference evidence="1" key="1">
    <citation type="submission" date="2022-01" db="EMBL/GenBank/DDBJ databases">
        <authorList>
            <person name="Jo J.-H."/>
            <person name="Im W.-T."/>
        </authorList>
    </citation>
    <scope>NUCLEOTIDE SEQUENCE</scope>
    <source>
        <strain evidence="1">NA20</strain>
    </source>
</reference>
<name>A0ABS9KKG0_9BACT</name>
<evidence type="ECO:0000313" key="1">
    <source>
        <dbReference type="EMBL" id="MCG2612802.1"/>
    </source>
</evidence>
<proteinExistence type="predicted"/>